<accession>A0A815K6Z4</accession>
<organism evidence="2 4">
    <name type="scientific">Didymodactylos carnosus</name>
    <dbReference type="NCBI Taxonomy" id="1234261"/>
    <lineage>
        <taxon>Eukaryota</taxon>
        <taxon>Metazoa</taxon>
        <taxon>Spiralia</taxon>
        <taxon>Gnathifera</taxon>
        <taxon>Rotifera</taxon>
        <taxon>Eurotatoria</taxon>
        <taxon>Bdelloidea</taxon>
        <taxon>Philodinida</taxon>
        <taxon>Philodinidae</taxon>
        <taxon>Didymodactylos</taxon>
    </lineage>
</organism>
<proteinExistence type="predicted"/>
<dbReference type="Proteomes" id="UP000663829">
    <property type="component" value="Unassembled WGS sequence"/>
</dbReference>
<dbReference type="PANTHER" id="PTHR13847">
    <property type="entry name" value="SARCOSINE DEHYDROGENASE-RELATED"/>
    <property type="match status" value="1"/>
</dbReference>
<evidence type="ECO:0000313" key="3">
    <source>
        <dbReference type="EMBL" id="CAF4284112.1"/>
    </source>
</evidence>
<dbReference type="AlphaFoldDB" id="A0A815K6Z4"/>
<sequence>MSNPDKLAHHRSTNDLPLHSDIVIIGSGYAGSSCAYYIYKDQPQNQTPPIVTMLEARETCSGASGRNGGHLKPDVYASYSRYSDMYGRKNAETLMQFEANHIEAMSELVSEENIQCDWQITRACDLYADSQQAAQAKASYLQRCADGGDVSDICEIPSHELLSIVRVKNMLYGITFTAASIHPYKLVHHLLHKCVERGMNLQGCYLVKMSR</sequence>
<dbReference type="OrthoDB" id="429143at2759"/>
<dbReference type="Pfam" id="PF01266">
    <property type="entry name" value="DAO"/>
    <property type="match status" value="1"/>
</dbReference>
<dbReference type="InterPro" id="IPR006076">
    <property type="entry name" value="FAD-dep_OxRdtase"/>
</dbReference>
<dbReference type="Gene3D" id="3.50.50.60">
    <property type="entry name" value="FAD/NAD(P)-binding domain"/>
    <property type="match status" value="1"/>
</dbReference>
<dbReference type="InterPro" id="IPR036188">
    <property type="entry name" value="FAD/NAD-bd_sf"/>
</dbReference>
<comment type="caution">
    <text evidence="2">The sequence shown here is derived from an EMBL/GenBank/DDBJ whole genome shotgun (WGS) entry which is preliminary data.</text>
</comment>
<dbReference type="SUPFAM" id="SSF51905">
    <property type="entry name" value="FAD/NAD(P)-binding domain"/>
    <property type="match status" value="1"/>
</dbReference>
<evidence type="ECO:0000313" key="4">
    <source>
        <dbReference type="Proteomes" id="UP000663829"/>
    </source>
</evidence>
<dbReference type="GO" id="GO:0005737">
    <property type="term" value="C:cytoplasm"/>
    <property type="evidence" value="ECO:0007669"/>
    <property type="project" value="TreeGrafter"/>
</dbReference>
<gene>
    <name evidence="2" type="ORF">GPM918_LOCUS32720</name>
    <name evidence="3" type="ORF">SRO942_LOCUS33394</name>
</gene>
<dbReference type="Gene3D" id="3.30.9.10">
    <property type="entry name" value="D-Amino Acid Oxidase, subunit A, domain 2"/>
    <property type="match status" value="1"/>
</dbReference>
<protein>
    <recommendedName>
        <fullName evidence="1">FAD dependent oxidoreductase domain-containing protein</fullName>
    </recommendedName>
</protein>
<reference evidence="2" key="1">
    <citation type="submission" date="2021-02" db="EMBL/GenBank/DDBJ databases">
        <authorList>
            <person name="Nowell W R."/>
        </authorList>
    </citation>
    <scope>NUCLEOTIDE SEQUENCE</scope>
</reference>
<name>A0A815K6Z4_9BILA</name>
<feature type="domain" description="FAD dependent oxidoreductase" evidence="1">
    <location>
        <begin position="21"/>
        <end position="200"/>
    </location>
</feature>
<dbReference type="PANTHER" id="PTHR13847:SF279">
    <property type="entry name" value="FAD DEPENDENT OXIDOREDUCTASE DOMAIN-CONTAINING PROTEIN-RELATED"/>
    <property type="match status" value="1"/>
</dbReference>
<dbReference type="PROSITE" id="PS51257">
    <property type="entry name" value="PROKAR_LIPOPROTEIN"/>
    <property type="match status" value="1"/>
</dbReference>
<evidence type="ECO:0000313" key="2">
    <source>
        <dbReference type="EMBL" id="CAF1389358.1"/>
    </source>
</evidence>
<evidence type="ECO:0000259" key="1">
    <source>
        <dbReference type="Pfam" id="PF01266"/>
    </source>
</evidence>
<keyword evidence="4" id="KW-1185">Reference proteome</keyword>
<dbReference type="EMBL" id="CAJOBC010082302">
    <property type="protein sequence ID" value="CAF4284112.1"/>
    <property type="molecule type" value="Genomic_DNA"/>
</dbReference>
<dbReference type="EMBL" id="CAJNOQ010016895">
    <property type="protein sequence ID" value="CAF1389358.1"/>
    <property type="molecule type" value="Genomic_DNA"/>
</dbReference>
<dbReference type="Proteomes" id="UP000681722">
    <property type="component" value="Unassembled WGS sequence"/>
</dbReference>